<evidence type="ECO:0000313" key="3">
    <source>
        <dbReference type="EMBL" id="KAJ3483605.1"/>
    </source>
</evidence>
<feature type="transmembrane region" description="Helical" evidence="2">
    <location>
        <begin position="167"/>
        <end position="184"/>
    </location>
</feature>
<dbReference type="PANTHER" id="PTHR13285">
    <property type="entry name" value="ACYLTRANSFERASE"/>
    <property type="match status" value="1"/>
</dbReference>
<reference evidence="3" key="1">
    <citation type="submission" date="2022-07" db="EMBL/GenBank/DDBJ databases">
        <title>Genome Sequence of Physisporinus lineatus.</title>
        <authorList>
            <person name="Buettner E."/>
        </authorList>
    </citation>
    <scope>NUCLEOTIDE SEQUENCE</scope>
    <source>
        <strain evidence="3">VT162</strain>
    </source>
</reference>
<dbReference type="GO" id="GO:0008374">
    <property type="term" value="F:O-acyltransferase activity"/>
    <property type="evidence" value="ECO:0007669"/>
    <property type="project" value="TreeGrafter"/>
</dbReference>
<dbReference type="AlphaFoldDB" id="A0AAD5V223"/>
<dbReference type="PANTHER" id="PTHR13285:SF18">
    <property type="entry name" value="PROTEIN-CYSTEINE N-PALMITOYLTRANSFERASE RASP"/>
    <property type="match status" value="1"/>
</dbReference>
<protein>
    <submittedName>
        <fullName evidence="3">Uncharacterized protein</fullName>
    </submittedName>
</protein>
<evidence type="ECO:0000313" key="4">
    <source>
        <dbReference type="Proteomes" id="UP001212997"/>
    </source>
</evidence>
<dbReference type="GO" id="GO:0006506">
    <property type="term" value="P:GPI anchor biosynthetic process"/>
    <property type="evidence" value="ECO:0007669"/>
    <property type="project" value="TreeGrafter"/>
</dbReference>
<keyword evidence="2" id="KW-1133">Transmembrane helix</keyword>
<dbReference type="EMBL" id="JANAWD010000221">
    <property type="protein sequence ID" value="KAJ3483605.1"/>
    <property type="molecule type" value="Genomic_DNA"/>
</dbReference>
<name>A0AAD5V223_9APHY</name>
<comment type="similarity">
    <text evidence="1">Belongs to the membrane-bound acyltransferase family.</text>
</comment>
<keyword evidence="4" id="KW-1185">Reference proteome</keyword>
<dbReference type="Proteomes" id="UP001212997">
    <property type="component" value="Unassembled WGS sequence"/>
</dbReference>
<dbReference type="GO" id="GO:0005783">
    <property type="term" value="C:endoplasmic reticulum"/>
    <property type="evidence" value="ECO:0007669"/>
    <property type="project" value="TreeGrafter"/>
</dbReference>
<feature type="transmembrane region" description="Helical" evidence="2">
    <location>
        <begin position="75"/>
        <end position="94"/>
    </location>
</feature>
<keyword evidence="2" id="KW-0472">Membrane</keyword>
<feature type="transmembrane region" description="Helical" evidence="2">
    <location>
        <begin position="135"/>
        <end position="155"/>
    </location>
</feature>
<evidence type="ECO:0000256" key="1">
    <source>
        <dbReference type="ARBA" id="ARBA00010323"/>
    </source>
</evidence>
<evidence type="ECO:0000256" key="2">
    <source>
        <dbReference type="SAM" id="Phobius"/>
    </source>
</evidence>
<comment type="caution">
    <text evidence="3">The sequence shown here is derived from an EMBL/GenBank/DDBJ whole genome shotgun (WGS) entry which is preliminary data.</text>
</comment>
<dbReference type="GO" id="GO:0016020">
    <property type="term" value="C:membrane"/>
    <property type="evidence" value="ECO:0007669"/>
    <property type="project" value="GOC"/>
</dbReference>
<keyword evidence="2" id="KW-0812">Transmembrane</keyword>
<proteinExistence type="inferred from homology"/>
<gene>
    <name evidence="3" type="ORF">NLI96_g6202</name>
</gene>
<dbReference type="InterPro" id="IPR051085">
    <property type="entry name" value="MB_O-acyltransferase"/>
</dbReference>
<organism evidence="3 4">
    <name type="scientific">Meripilus lineatus</name>
    <dbReference type="NCBI Taxonomy" id="2056292"/>
    <lineage>
        <taxon>Eukaryota</taxon>
        <taxon>Fungi</taxon>
        <taxon>Dikarya</taxon>
        <taxon>Basidiomycota</taxon>
        <taxon>Agaricomycotina</taxon>
        <taxon>Agaricomycetes</taxon>
        <taxon>Polyporales</taxon>
        <taxon>Meripilaceae</taxon>
        <taxon>Meripilus</taxon>
    </lineage>
</organism>
<accession>A0AAD5V223</accession>
<sequence length="253" mass="28158">MLGNIPKPLSLMPSDLRTDEGEFYELPLRSPAVPKAPTLQAMPPRGITRLTVDIPSSRSSKPLVTHPPRWGTPEFLFYGLIFCVVVPIMVWVPVQLSSPSNPNYAFYEPRLRPGWIFGRKVDNSDAQYRSFRDNIPVLTVLIGLSVALKSLYTHVTKLGASGPRRDNLYLIPFLVTFSVLFLLGLHGTSIIKVFIIISINYSIAKYLGPSKLSPVLTWVFNGAILFANETYSGYKFASIHPSLGLLWTHTTPG</sequence>